<evidence type="ECO:0000256" key="7">
    <source>
        <dbReference type="ARBA" id="ARBA00048787"/>
    </source>
</evidence>
<dbReference type="Proteomes" id="UP001498398">
    <property type="component" value="Unassembled WGS sequence"/>
</dbReference>
<evidence type="ECO:0000256" key="5">
    <source>
        <dbReference type="ARBA" id="ARBA00022833"/>
    </source>
</evidence>
<keyword evidence="4" id="KW-0378">Hydrolase</keyword>
<evidence type="ECO:0000313" key="10">
    <source>
        <dbReference type="Proteomes" id="UP001498398"/>
    </source>
</evidence>
<gene>
    <name evidence="9" type="ORF">VKT23_008456</name>
</gene>
<accession>A0ABR1JIS9</accession>
<dbReference type="InterPro" id="IPR006330">
    <property type="entry name" value="Ado/ade_deaminase"/>
</dbReference>
<feature type="domain" description="Adenosine deaminase" evidence="8">
    <location>
        <begin position="28"/>
        <end position="348"/>
    </location>
</feature>
<evidence type="ECO:0000313" key="9">
    <source>
        <dbReference type="EMBL" id="KAK7461280.1"/>
    </source>
</evidence>
<comment type="similarity">
    <text evidence="2">Belongs to the metallo-dependent hydrolases superfamily. Adenosine and AMP deaminases family.</text>
</comment>
<dbReference type="InterPro" id="IPR001365">
    <property type="entry name" value="A_deaminase_dom"/>
</dbReference>
<keyword evidence="3" id="KW-0479">Metal-binding</keyword>
<evidence type="ECO:0000256" key="4">
    <source>
        <dbReference type="ARBA" id="ARBA00022801"/>
    </source>
</evidence>
<dbReference type="SUPFAM" id="SSF51556">
    <property type="entry name" value="Metallo-dependent hydrolases"/>
    <property type="match status" value="1"/>
</dbReference>
<sequence length="349" mass="39153">MPADIRGYVAEALATLSPSQIDFLQRLPKAELHAHLNGSIPLSIIRELAKDYKQTSPQFHKLSFEQIQEGVKQLEKFDLDDIHGFFAPFAIIYSLTSTRENLQKATRAVLAEFLDGDTPQCSYLELRSTPREAVEMTRLDYVQTVLDEVEKYPKDKVALIVSLDRKMKLEVMQEVIDIAKKLKAEGRRVVGVDLCGDPLAGDMYSEAVAKCFEEARNAGLKVTLHIAETKENPIEESVQLLSFKPNRVGHATFLNDEAKAIVLKEKIAIEICLSSNLLCKTVTSLDAHHIRYYLENDHPIGICTDDILPFRNSLLGEYALLLAKAPYGLGLSEDEVTRIAKMSMESRFA</sequence>
<dbReference type="PANTHER" id="PTHR11409">
    <property type="entry name" value="ADENOSINE DEAMINASE"/>
    <property type="match status" value="1"/>
</dbReference>
<dbReference type="InterPro" id="IPR032466">
    <property type="entry name" value="Metal_Hydrolase"/>
</dbReference>
<evidence type="ECO:0000256" key="2">
    <source>
        <dbReference type="ARBA" id="ARBA00006676"/>
    </source>
</evidence>
<comment type="catalytic activity">
    <reaction evidence="7">
        <text>N(6)-methyl-AMP + H2O + H(+) = IMP + methylamine</text>
        <dbReference type="Rhea" id="RHEA:16001"/>
        <dbReference type="ChEBI" id="CHEBI:15377"/>
        <dbReference type="ChEBI" id="CHEBI:15378"/>
        <dbReference type="ChEBI" id="CHEBI:58053"/>
        <dbReference type="ChEBI" id="CHEBI:59338"/>
        <dbReference type="ChEBI" id="CHEBI:144842"/>
    </reaction>
    <physiologicalReaction direction="left-to-right" evidence="7">
        <dbReference type="Rhea" id="RHEA:16002"/>
    </physiologicalReaction>
</comment>
<protein>
    <recommendedName>
        <fullName evidence="8">Adenosine deaminase domain-containing protein</fullName>
    </recommendedName>
</protein>
<proteinExistence type="inferred from homology"/>
<evidence type="ECO:0000256" key="6">
    <source>
        <dbReference type="ARBA" id="ARBA00023080"/>
    </source>
</evidence>
<name>A0ABR1JIS9_9AGAR</name>
<keyword evidence="6" id="KW-0546">Nucleotide metabolism</keyword>
<dbReference type="PANTHER" id="PTHR11409:SF42">
    <property type="entry name" value="ADENOSINE DEAMINASE-LIKE PROTEIN"/>
    <property type="match status" value="1"/>
</dbReference>
<evidence type="ECO:0000256" key="3">
    <source>
        <dbReference type="ARBA" id="ARBA00022723"/>
    </source>
</evidence>
<comment type="cofactor">
    <cofactor evidence="1">
        <name>Zn(2+)</name>
        <dbReference type="ChEBI" id="CHEBI:29105"/>
    </cofactor>
</comment>
<dbReference type="EMBL" id="JBANRG010000013">
    <property type="protein sequence ID" value="KAK7461280.1"/>
    <property type="molecule type" value="Genomic_DNA"/>
</dbReference>
<comment type="caution">
    <text evidence="9">The sequence shown here is derived from an EMBL/GenBank/DDBJ whole genome shotgun (WGS) entry which is preliminary data.</text>
</comment>
<dbReference type="Gene3D" id="3.20.20.140">
    <property type="entry name" value="Metal-dependent hydrolases"/>
    <property type="match status" value="1"/>
</dbReference>
<evidence type="ECO:0000259" key="8">
    <source>
        <dbReference type="Pfam" id="PF00962"/>
    </source>
</evidence>
<organism evidence="9 10">
    <name type="scientific">Marasmiellus scandens</name>
    <dbReference type="NCBI Taxonomy" id="2682957"/>
    <lineage>
        <taxon>Eukaryota</taxon>
        <taxon>Fungi</taxon>
        <taxon>Dikarya</taxon>
        <taxon>Basidiomycota</taxon>
        <taxon>Agaricomycotina</taxon>
        <taxon>Agaricomycetes</taxon>
        <taxon>Agaricomycetidae</taxon>
        <taxon>Agaricales</taxon>
        <taxon>Marasmiineae</taxon>
        <taxon>Omphalotaceae</taxon>
        <taxon>Marasmiellus</taxon>
    </lineage>
</organism>
<reference evidence="9 10" key="1">
    <citation type="submission" date="2024-01" db="EMBL/GenBank/DDBJ databases">
        <title>A draft genome for the cacao thread blight pathogen Marasmiellus scandens.</title>
        <authorList>
            <person name="Baruah I.K."/>
            <person name="Leung J."/>
            <person name="Bukari Y."/>
            <person name="Amoako-Attah I."/>
            <person name="Meinhardt L.W."/>
            <person name="Bailey B.A."/>
            <person name="Cohen S.P."/>
        </authorList>
    </citation>
    <scope>NUCLEOTIDE SEQUENCE [LARGE SCALE GENOMIC DNA]</scope>
    <source>
        <strain evidence="9 10">GH-19</strain>
    </source>
</reference>
<keyword evidence="10" id="KW-1185">Reference proteome</keyword>
<keyword evidence="5" id="KW-0862">Zinc</keyword>
<dbReference type="Pfam" id="PF00962">
    <property type="entry name" value="A_deaminase"/>
    <property type="match status" value="1"/>
</dbReference>
<evidence type="ECO:0000256" key="1">
    <source>
        <dbReference type="ARBA" id="ARBA00001947"/>
    </source>
</evidence>